<dbReference type="InterPro" id="IPR004154">
    <property type="entry name" value="Anticodon-bd"/>
</dbReference>
<dbReference type="Gene3D" id="3.40.50.800">
    <property type="entry name" value="Anticodon-binding domain"/>
    <property type="match status" value="1"/>
</dbReference>
<dbReference type="PIRSF" id="PIRSF001549">
    <property type="entry name" value="His-tRNA_synth"/>
    <property type="match status" value="1"/>
</dbReference>
<dbReference type="PANTHER" id="PTHR43707:SF1">
    <property type="entry name" value="HISTIDINE--TRNA LIGASE, MITOCHONDRIAL-RELATED"/>
    <property type="match status" value="1"/>
</dbReference>
<dbReference type="InterPro" id="IPR041715">
    <property type="entry name" value="HisRS-like_core"/>
</dbReference>
<keyword evidence="7" id="KW-0030">Aminoacyl-tRNA synthetase</keyword>
<reference evidence="11" key="1">
    <citation type="submission" date="2020-05" db="EMBL/GenBank/DDBJ databases">
        <authorList>
            <person name="Chiriac C."/>
            <person name="Salcher M."/>
            <person name="Ghai R."/>
            <person name="Kavagutti S V."/>
        </authorList>
    </citation>
    <scope>NUCLEOTIDE SEQUENCE</scope>
</reference>
<dbReference type="CDD" id="cd00773">
    <property type="entry name" value="HisRS-like_core"/>
    <property type="match status" value="1"/>
</dbReference>
<evidence type="ECO:0000256" key="4">
    <source>
        <dbReference type="ARBA" id="ARBA00022741"/>
    </source>
</evidence>
<dbReference type="Pfam" id="PF13393">
    <property type="entry name" value="tRNA-synt_His"/>
    <property type="match status" value="1"/>
</dbReference>
<evidence type="ECO:0000259" key="10">
    <source>
        <dbReference type="PROSITE" id="PS50862"/>
    </source>
</evidence>
<name>A0A6J6XUB3_9ZZZZ</name>
<evidence type="ECO:0000256" key="5">
    <source>
        <dbReference type="ARBA" id="ARBA00022840"/>
    </source>
</evidence>
<dbReference type="GO" id="GO:0004821">
    <property type="term" value="F:histidine-tRNA ligase activity"/>
    <property type="evidence" value="ECO:0007669"/>
    <property type="project" value="UniProtKB-EC"/>
</dbReference>
<evidence type="ECO:0000256" key="3">
    <source>
        <dbReference type="ARBA" id="ARBA00022598"/>
    </source>
</evidence>
<dbReference type="GO" id="GO:0005737">
    <property type="term" value="C:cytoplasm"/>
    <property type="evidence" value="ECO:0007669"/>
    <property type="project" value="InterPro"/>
</dbReference>
<evidence type="ECO:0000256" key="6">
    <source>
        <dbReference type="ARBA" id="ARBA00022917"/>
    </source>
</evidence>
<keyword evidence="4" id="KW-0547">Nucleotide-binding</keyword>
<dbReference type="InterPro" id="IPR006195">
    <property type="entry name" value="aa-tRNA-synth_II"/>
</dbReference>
<comment type="catalytic activity">
    <reaction evidence="9">
        <text>tRNA(His) + L-histidine + ATP = L-histidyl-tRNA(His) + AMP + diphosphate + H(+)</text>
        <dbReference type="Rhea" id="RHEA:17313"/>
        <dbReference type="Rhea" id="RHEA-COMP:9665"/>
        <dbReference type="Rhea" id="RHEA-COMP:9689"/>
        <dbReference type="ChEBI" id="CHEBI:15378"/>
        <dbReference type="ChEBI" id="CHEBI:30616"/>
        <dbReference type="ChEBI" id="CHEBI:33019"/>
        <dbReference type="ChEBI" id="CHEBI:57595"/>
        <dbReference type="ChEBI" id="CHEBI:78442"/>
        <dbReference type="ChEBI" id="CHEBI:78527"/>
        <dbReference type="ChEBI" id="CHEBI:456215"/>
        <dbReference type="EC" id="6.1.1.21"/>
    </reaction>
</comment>
<dbReference type="GO" id="GO:0005524">
    <property type="term" value="F:ATP binding"/>
    <property type="evidence" value="ECO:0007669"/>
    <property type="project" value="UniProtKB-KW"/>
</dbReference>
<dbReference type="InterPro" id="IPR033656">
    <property type="entry name" value="HisRS_anticodon"/>
</dbReference>
<dbReference type="Pfam" id="PF03129">
    <property type="entry name" value="HGTP_anticodon"/>
    <property type="match status" value="1"/>
</dbReference>
<comment type="similarity">
    <text evidence="1">Belongs to the class-II aminoacyl-tRNA synthetase family.</text>
</comment>
<evidence type="ECO:0000256" key="9">
    <source>
        <dbReference type="ARBA" id="ARBA00047639"/>
    </source>
</evidence>
<dbReference type="InterPro" id="IPR004516">
    <property type="entry name" value="HisRS/HisZ"/>
</dbReference>
<accession>A0A6J6XUB3</accession>
<dbReference type="PROSITE" id="PS50862">
    <property type="entry name" value="AA_TRNA_LIGASE_II"/>
    <property type="match status" value="1"/>
</dbReference>
<dbReference type="EC" id="6.1.1.21" evidence="2"/>
<sequence length="396" mass="43080">MFAEVVESAGFGQIIPPMFEDLGVFLRLGEATDIVTKEMYDFEDKGGRRVALRPEMTAGVVRAFVQHRPLLPWKAWYAGPNFRYEKAQQGRYRQFDQVGVEVLGVDDPHLDAEVISLAWEFYGRLGLRQVRLVVNSLGEPEDRSRYVDALRLHFSKDLAALSPESRQTLERNPLRVLDSKREQDAPLVAAAPVICDFYSADAAEHFASVLAGLDRLAIPYEVRPSLVRGLDYYRKTTFEFIGAALESSQNAVGGGGRYDGLVEDLGGPSTPGIGFALGVDRTLLECDAEGVFGAPATPVSVFVVDVTGGAEALTLTHDLRSAGIASDRAYEGRSMKSQMKAADRSGATFAIIIGGDELASGAVTVRPLAGQVGDDRTQSTIPRTELIPMLKRVLPS</sequence>
<dbReference type="InterPro" id="IPR036621">
    <property type="entry name" value="Anticodon-bd_dom_sf"/>
</dbReference>
<dbReference type="PANTHER" id="PTHR43707">
    <property type="entry name" value="HISTIDYL-TRNA SYNTHETASE"/>
    <property type="match status" value="1"/>
</dbReference>
<dbReference type="Gene3D" id="3.30.930.10">
    <property type="entry name" value="Bira Bifunctional Protein, Domain 2"/>
    <property type="match status" value="1"/>
</dbReference>
<evidence type="ECO:0000256" key="2">
    <source>
        <dbReference type="ARBA" id="ARBA00012815"/>
    </source>
</evidence>
<keyword evidence="3" id="KW-0436">Ligase</keyword>
<evidence type="ECO:0000256" key="8">
    <source>
        <dbReference type="ARBA" id="ARBA00030619"/>
    </source>
</evidence>
<dbReference type="InterPro" id="IPR015807">
    <property type="entry name" value="His-tRNA-ligase"/>
</dbReference>
<keyword evidence="5" id="KW-0067">ATP-binding</keyword>
<dbReference type="SUPFAM" id="SSF55681">
    <property type="entry name" value="Class II aaRS and biotin synthetases"/>
    <property type="match status" value="1"/>
</dbReference>
<proteinExistence type="inferred from homology"/>
<dbReference type="EMBL" id="CAFAAJ010000049">
    <property type="protein sequence ID" value="CAB4800780.1"/>
    <property type="molecule type" value="Genomic_DNA"/>
</dbReference>
<dbReference type="InterPro" id="IPR045864">
    <property type="entry name" value="aa-tRNA-synth_II/BPL/LPL"/>
</dbReference>
<dbReference type="NCBIfam" id="TIGR00442">
    <property type="entry name" value="hisS"/>
    <property type="match status" value="1"/>
</dbReference>
<dbReference type="SUPFAM" id="SSF52954">
    <property type="entry name" value="Class II aaRS ABD-related"/>
    <property type="match status" value="1"/>
</dbReference>
<dbReference type="HAMAP" id="MF_00127">
    <property type="entry name" value="His_tRNA_synth"/>
    <property type="match status" value="1"/>
</dbReference>
<evidence type="ECO:0000313" key="11">
    <source>
        <dbReference type="EMBL" id="CAB4800780.1"/>
    </source>
</evidence>
<gene>
    <name evidence="11" type="ORF">UFOPK3001_00944</name>
</gene>
<feature type="domain" description="Aminoacyl-transfer RNA synthetases class-II family profile" evidence="10">
    <location>
        <begin position="1"/>
        <end position="295"/>
    </location>
</feature>
<evidence type="ECO:0000256" key="7">
    <source>
        <dbReference type="ARBA" id="ARBA00023146"/>
    </source>
</evidence>
<protein>
    <recommendedName>
        <fullName evidence="2">histidine--tRNA ligase</fullName>
        <ecNumber evidence="2">6.1.1.21</ecNumber>
    </recommendedName>
    <alternativeName>
        <fullName evidence="8">Histidyl-tRNA synthetase</fullName>
    </alternativeName>
</protein>
<dbReference type="CDD" id="cd00859">
    <property type="entry name" value="HisRS_anticodon"/>
    <property type="match status" value="1"/>
</dbReference>
<evidence type="ECO:0000256" key="1">
    <source>
        <dbReference type="ARBA" id="ARBA00008226"/>
    </source>
</evidence>
<keyword evidence="6" id="KW-0648">Protein biosynthesis</keyword>
<dbReference type="GO" id="GO:0006427">
    <property type="term" value="P:histidyl-tRNA aminoacylation"/>
    <property type="evidence" value="ECO:0007669"/>
    <property type="project" value="InterPro"/>
</dbReference>
<organism evidence="11">
    <name type="scientific">freshwater metagenome</name>
    <dbReference type="NCBI Taxonomy" id="449393"/>
    <lineage>
        <taxon>unclassified sequences</taxon>
        <taxon>metagenomes</taxon>
        <taxon>ecological metagenomes</taxon>
    </lineage>
</organism>
<dbReference type="AlphaFoldDB" id="A0A6J6XUB3"/>